<gene>
    <name evidence="1" type="ORF">UFOVP236_41</name>
</gene>
<organism evidence="1">
    <name type="scientific">uncultured Caudovirales phage</name>
    <dbReference type="NCBI Taxonomy" id="2100421"/>
    <lineage>
        <taxon>Viruses</taxon>
        <taxon>Duplodnaviria</taxon>
        <taxon>Heunggongvirae</taxon>
        <taxon>Uroviricota</taxon>
        <taxon>Caudoviricetes</taxon>
        <taxon>Peduoviridae</taxon>
        <taxon>Maltschvirus</taxon>
        <taxon>Maltschvirus maltsch</taxon>
    </lineage>
</organism>
<protein>
    <submittedName>
        <fullName evidence="1">Uncharacterized protein</fullName>
    </submittedName>
</protein>
<name>A0A6J7WR40_9CAUD</name>
<reference evidence="1" key="1">
    <citation type="submission" date="2020-05" db="EMBL/GenBank/DDBJ databases">
        <authorList>
            <person name="Chiriac C."/>
            <person name="Salcher M."/>
            <person name="Ghai R."/>
            <person name="Kavagutti S V."/>
        </authorList>
    </citation>
    <scope>NUCLEOTIDE SEQUENCE</scope>
</reference>
<dbReference type="EMBL" id="LR798284">
    <property type="protein sequence ID" value="CAB5220376.1"/>
    <property type="molecule type" value="Genomic_DNA"/>
</dbReference>
<accession>A0A6J7WR40</accession>
<evidence type="ECO:0000313" key="1">
    <source>
        <dbReference type="EMBL" id="CAB5220376.1"/>
    </source>
</evidence>
<proteinExistence type="predicted"/>
<sequence>MNQLETLKASGALRIVVTSAEGQVKEDVQVKNLVVNTGLNYIVSRMKDATATAMSHMELGTGTTAAAGADTALGTAISGSRTALTSTTVSGNTVTYVASFSAGTGTGAVTEAGIFNATSAGTMLCRTVFPVVNKQSGDSMTVTWTVTVS</sequence>